<evidence type="ECO:0000313" key="3">
    <source>
        <dbReference type="Proteomes" id="UP000535020"/>
    </source>
</evidence>
<dbReference type="EMBL" id="JACBJI010000006">
    <property type="protein sequence ID" value="NYA71922.1"/>
    <property type="molecule type" value="Genomic_DNA"/>
</dbReference>
<proteinExistence type="predicted"/>
<comment type="caution">
    <text evidence="2">The sequence shown here is derived from an EMBL/GenBank/DDBJ whole genome shotgun (WGS) entry which is preliminary data.</text>
</comment>
<sequence length="179" mass="20649">MAYLTFNQLSTTTTLRKSSTLNESLRARTYTETNVFLSYRRKDRQYVEAIVKFLKGIGINLYVDYLDETLEDKTNENVAAILRDRIKSCNKFISVATPDSGNSKWMPWELGLGDRIINYKNVAILPLTNSAVTWNDQEYGKIYGRVEGSNSYVSNGPDDWYVIYPDGSKIKLKEWFLKN</sequence>
<reference evidence="2 3" key="1">
    <citation type="submission" date="2020-07" db="EMBL/GenBank/DDBJ databases">
        <authorList>
            <person name="Sun Q."/>
        </authorList>
    </citation>
    <scope>NUCLEOTIDE SEQUENCE [LARGE SCALE GENOMIC DNA]</scope>
    <source>
        <strain evidence="2 3">MAH-1</strain>
    </source>
</reference>
<protein>
    <submittedName>
        <fullName evidence="2">TIR domain-containing protein</fullName>
    </submittedName>
</protein>
<dbReference type="SUPFAM" id="SSF52200">
    <property type="entry name" value="Toll/Interleukin receptor TIR domain"/>
    <property type="match status" value="1"/>
</dbReference>
<gene>
    <name evidence="2" type="ORF">HZF10_13415</name>
</gene>
<keyword evidence="3" id="KW-1185">Reference proteome</keyword>
<accession>A0A7Y8Y3N1</accession>
<dbReference type="AlphaFoldDB" id="A0A7Y8Y3N1"/>
<dbReference type="InterPro" id="IPR000157">
    <property type="entry name" value="TIR_dom"/>
</dbReference>
<dbReference type="Pfam" id="PF13676">
    <property type="entry name" value="TIR_2"/>
    <property type="match status" value="1"/>
</dbReference>
<dbReference type="InterPro" id="IPR035897">
    <property type="entry name" value="Toll_tir_struct_dom_sf"/>
</dbReference>
<feature type="domain" description="TIR" evidence="1">
    <location>
        <begin position="35"/>
        <end position="128"/>
    </location>
</feature>
<dbReference type="Gene3D" id="3.40.50.10140">
    <property type="entry name" value="Toll/interleukin-1 receptor homology (TIR) domain"/>
    <property type="match status" value="1"/>
</dbReference>
<name>A0A7Y8Y3N1_9FLAO</name>
<dbReference type="RefSeq" id="WP_176006734.1">
    <property type="nucleotide sequence ID" value="NZ_JABWMI010000015.1"/>
</dbReference>
<evidence type="ECO:0000313" key="2">
    <source>
        <dbReference type="EMBL" id="NYA71922.1"/>
    </source>
</evidence>
<organism evidence="2 3">
    <name type="scientific">Flavobacterium agri</name>
    <dbReference type="NCBI Taxonomy" id="2743471"/>
    <lineage>
        <taxon>Bacteria</taxon>
        <taxon>Pseudomonadati</taxon>
        <taxon>Bacteroidota</taxon>
        <taxon>Flavobacteriia</taxon>
        <taxon>Flavobacteriales</taxon>
        <taxon>Flavobacteriaceae</taxon>
        <taxon>Flavobacterium</taxon>
    </lineage>
</organism>
<evidence type="ECO:0000259" key="1">
    <source>
        <dbReference type="Pfam" id="PF13676"/>
    </source>
</evidence>
<dbReference type="GO" id="GO:0007165">
    <property type="term" value="P:signal transduction"/>
    <property type="evidence" value="ECO:0007669"/>
    <property type="project" value="InterPro"/>
</dbReference>
<dbReference type="Proteomes" id="UP000535020">
    <property type="component" value="Unassembled WGS sequence"/>
</dbReference>